<accession>A0A9P6JJB7</accession>
<dbReference type="EMBL" id="MU157924">
    <property type="protein sequence ID" value="KAF9523126.1"/>
    <property type="molecule type" value="Genomic_DNA"/>
</dbReference>
<comment type="caution">
    <text evidence="1">The sequence shown here is derived from an EMBL/GenBank/DDBJ whole genome shotgun (WGS) entry which is preliminary data.</text>
</comment>
<reference evidence="1" key="1">
    <citation type="submission" date="2020-11" db="EMBL/GenBank/DDBJ databases">
        <authorList>
            <consortium name="DOE Joint Genome Institute"/>
            <person name="Ahrendt S."/>
            <person name="Riley R."/>
            <person name="Andreopoulos W."/>
            <person name="Labutti K."/>
            <person name="Pangilinan J."/>
            <person name="Ruiz-Duenas F.J."/>
            <person name="Barrasa J.M."/>
            <person name="Sanchez-Garcia M."/>
            <person name="Camarero S."/>
            <person name="Miyauchi S."/>
            <person name="Serrano A."/>
            <person name="Linde D."/>
            <person name="Babiker R."/>
            <person name="Drula E."/>
            <person name="Ayuso-Fernandez I."/>
            <person name="Pacheco R."/>
            <person name="Padilla G."/>
            <person name="Ferreira P."/>
            <person name="Barriuso J."/>
            <person name="Kellner H."/>
            <person name="Castanera R."/>
            <person name="Alfaro M."/>
            <person name="Ramirez L."/>
            <person name="Pisabarro A.G."/>
            <person name="Kuo A."/>
            <person name="Tritt A."/>
            <person name="Lipzen A."/>
            <person name="He G."/>
            <person name="Yan M."/>
            <person name="Ng V."/>
            <person name="Cullen D."/>
            <person name="Martin F."/>
            <person name="Rosso M.-N."/>
            <person name="Henrissat B."/>
            <person name="Hibbett D."/>
            <person name="Martinez A.T."/>
            <person name="Grigoriev I.V."/>
        </authorList>
    </citation>
    <scope>NUCLEOTIDE SEQUENCE</scope>
    <source>
        <strain evidence="1">CBS 506.95</strain>
    </source>
</reference>
<proteinExistence type="predicted"/>
<keyword evidence="2" id="KW-1185">Reference proteome</keyword>
<dbReference type="OrthoDB" id="2888337at2759"/>
<evidence type="ECO:0000313" key="1">
    <source>
        <dbReference type="EMBL" id="KAF9523126.1"/>
    </source>
</evidence>
<evidence type="ECO:0000313" key="2">
    <source>
        <dbReference type="Proteomes" id="UP000807306"/>
    </source>
</evidence>
<sequence>MCGRLAFGVDFDAKPHQGDGAINISVNLAGCPGYYNYFVGSLSRKKKRLMSVVSMPSNL</sequence>
<protein>
    <submittedName>
        <fullName evidence="1">Uncharacterized protein</fullName>
    </submittedName>
</protein>
<gene>
    <name evidence="1" type="ORF">CPB83DRAFT_863339</name>
</gene>
<dbReference type="AlphaFoldDB" id="A0A9P6JJB7"/>
<name>A0A9P6JJB7_9AGAR</name>
<dbReference type="Proteomes" id="UP000807306">
    <property type="component" value="Unassembled WGS sequence"/>
</dbReference>
<organism evidence="1 2">
    <name type="scientific">Crepidotus variabilis</name>
    <dbReference type="NCBI Taxonomy" id="179855"/>
    <lineage>
        <taxon>Eukaryota</taxon>
        <taxon>Fungi</taxon>
        <taxon>Dikarya</taxon>
        <taxon>Basidiomycota</taxon>
        <taxon>Agaricomycotina</taxon>
        <taxon>Agaricomycetes</taxon>
        <taxon>Agaricomycetidae</taxon>
        <taxon>Agaricales</taxon>
        <taxon>Agaricineae</taxon>
        <taxon>Crepidotaceae</taxon>
        <taxon>Crepidotus</taxon>
    </lineage>
</organism>